<protein>
    <submittedName>
        <fullName evidence="3">Uncharacterized protein</fullName>
    </submittedName>
</protein>
<dbReference type="RefSeq" id="WP_186008375.1">
    <property type="nucleotide sequence ID" value="NZ_CBLI010000709.1"/>
</dbReference>
<keyword evidence="4" id="KW-1185">Reference proteome</keyword>
<keyword evidence="2" id="KW-1133">Transmembrane helix</keyword>
<proteinExistence type="predicted"/>
<sequence>MKNSNAFWQALKKNDTKKKKRKQKQKLWNVVKVLVRAGLCIYKLLNFFFGDNDA</sequence>
<evidence type="ECO:0000256" key="2">
    <source>
        <dbReference type="SAM" id="Phobius"/>
    </source>
</evidence>
<evidence type="ECO:0000256" key="1">
    <source>
        <dbReference type="SAM" id="MobiDB-lite"/>
    </source>
</evidence>
<feature type="transmembrane region" description="Helical" evidence="2">
    <location>
        <begin position="27"/>
        <end position="49"/>
    </location>
</feature>
<gene>
    <name evidence="3" type="ORF">ERS008478_02818</name>
</gene>
<reference evidence="3 4" key="1">
    <citation type="submission" date="2015-03" db="EMBL/GenBank/DDBJ databases">
        <authorList>
            <consortium name="Pathogen Informatics"/>
            <person name="Murphy D."/>
        </authorList>
    </citation>
    <scope>NUCLEOTIDE SEQUENCE [LARGE SCALE GENOMIC DNA]</scope>
    <source>
        <strain evidence="3 4">WP-931201</strain>
    </source>
</reference>
<evidence type="ECO:0000313" key="4">
    <source>
        <dbReference type="Proteomes" id="UP000047420"/>
    </source>
</evidence>
<keyword evidence="2" id="KW-0472">Membrane</keyword>
<dbReference type="Proteomes" id="UP000047420">
    <property type="component" value="Unassembled WGS sequence"/>
</dbReference>
<evidence type="ECO:0000313" key="3">
    <source>
        <dbReference type="EMBL" id="CRG51204.1"/>
    </source>
</evidence>
<keyword evidence="2" id="KW-0812">Transmembrane</keyword>
<accession>A0ABP1ZEL8</accession>
<feature type="region of interest" description="Disordered" evidence="1">
    <location>
        <begin position="1"/>
        <end position="22"/>
    </location>
</feature>
<organism evidence="3 4">
    <name type="scientific">Yersinia wautersii</name>
    <dbReference type="NCBI Taxonomy" id="1341643"/>
    <lineage>
        <taxon>Bacteria</taxon>
        <taxon>Pseudomonadati</taxon>
        <taxon>Pseudomonadota</taxon>
        <taxon>Gammaproteobacteria</taxon>
        <taxon>Enterobacterales</taxon>
        <taxon>Yersiniaceae</taxon>
        <taxon>Yersinia</taxon>
    </lineage>
</organism>
<name>A0ABP1ZEL8_9GAMM</name>
<comment type="caution">
    <text evidence="3">The sequence shown here is derived from an EMBL/GenBank/DDBJ whole genome shotgun (WGS) entry which is preliminary data.</text>
</comment>
<dbReference type="EMBL" id="CVMG01000021">
    <property type="protein sequence ID" value="CRG51204.1"/>
    <property type="molecule type" value="Genomic_DNA"/>
</dbReference>